<comment type="caution">
    <text evidence="3">The sequence shown here is derived from an EMBL/GenBank/DDBJ whole genome shotgun (WGS) entry which is preliminary data.</text>
</comment>
<dbReference type="AlphaFoldDB" id="A0A4V3CS48"/>
<dbReference type="EMBL" id="SNXR01000013">
    <property type="protein sequence ID" value="TDP59192.1"/>
    <property type="molecule type" value="Genomic_DNA"/>
</dbReference>
<keyword evidence="1" id="KW-0472">Membrane</keyword>
<keyword evidence="1" id="KW-1133">Transmembrane helix</keyword>
<proteinExistence type="predicted"/>
<dbReference type="SUPFAM" id="SSF53448">
    <property type="entry name" value="Nucleotide-diphospho-sugar transferases"/>
    <property type="match status" value="1"/>
</dbReference>
<dbReference type="PANTHER" id="PTHR22916:SF3">
    <property type="entry name" value="UDP-GLCNAC:BETAGAL BETA-1,3-N-ACETYLGLUCOSAMINYLTRANSFERASE-LIKE PROTEIN 1"/>
    <property type="match status" value="1"/>
</dbReference>
<feature type="domain" description="Glycosyltransferase 2-like" evidence="2">
    <location>
        <begin position="5"/>
        <end position="120"/>
    </location>
</feature>
<dbReference type="Gene3D" id="3.90.550.10">
    <property type="entry name" value="Spore Coat Polysaccharide Biosynthesis Protein SpsA, Chain A"/>
    <property type="match status" value="1"/>
</dbReference>
<evidence type="ECO:0000313" key="4">
    <source>
        <dbReference type="Proteomes" id="UP000295260"/>
    </source>
</evidence>
<dbReference type="Proteomes" id="UP000295260">
    <property type="component" value="Unassembled WGS sequence"/>
</dbReference>
<keyword evidence="3" id="KW-0808">Transferase</keyword>
<sequence length="307" mass="35944">MKTLTVFTPTFNRAYCLHQLYESLVRQKSTDFLWLIIDDGSSDGTNELVKSWQDQNLIEIRYDYKPNGGMHTAHNRAYELIDTELNMCIDSDDYVTDDAIEKILSFWLKNKNPNVGAIYALDATKDGSILGDKYPDDLKSFQGWGCKIVIYNENKIHKVVGDKKCIAVTAYLKKYPPIPVFEGEKFYSLYWKQHFLERDYTILILNEPVCIVEYLPDGASMNKFKQYFTNARGFQHMRIMLMKISPTFKLRFMECIHYINSSIILKDKQFFSKSSNKLLTILAIPFGIVLYFYARYNYDKQLNLNKK</sequence>
<organism evidence="3 4">
    <name type="scientific">Flavobacterium dankookense</name>
    <dbReference type="NCBI Taxonomy" id="706186"/>
    <lineage>
        <taxon>Bacteria</taxon>
        <taxon>Pseudomonadati</taxon>
        <taxon>Bacteroidota</taxon>
        <taxon>Flavobacteriia</taxon>
        <taxon>Flavobacteriales</taxon>
        <taxon>Flavobacteriaceae</taxon>
        <taxon>Flavobacterium</taxon>
    </lineage>
</organism>
<dbReference type="RefSeq" id="WP_133532734.1">
    <property type="nucleotide sequence ID" value="NZ_SNXR01000013.1"/>
</dbReference>
<accession>A0A4V3CS48</accession>
<dbReference type="GO" id="GO:0016758">
    <property type="term" value="F:hexosyltransferase activity"/>
    <property type="evidence" value="ECO:0007669"/>
    <property type="project" value="UniProtKB-ARBA"/>
</dbReference>
<name>A0A4V3CS48_9FLAO</name>
<dbReference type="Pfam" id="PF00535">
    <property type="entry name" value="Glycos_transf_2"/>
    <property type="match status" value="1"/>
</dbReference>
<gene>
    <name evidence="3" type="ORF">BC748_1435</name>
</gene>
<reference evidence="3 4" key="1">
    <citation type="submission" date="2019-03" db="EMBL/GenBank/DDBJ databases">
        <title>Genomic Encyclopedia of Archaeal and Bacterial Type Strains, Phase II (KMG-II): from individual species to whole genera.</title>
        <authorList>
            <person name="Goeker M."/>
        </authorList>
    </citation>
    <scope>NUCLEOTIDE SEQUENCE [LARGE SCALE GENOMIC DNA]</scope>
    <source>
        <strain evidence="3 4">DSM 25687</strain>
    </source>
</reference>
<protein>
    <submittedName>
        <fullName evidence="3">Glycosyltransferase involved in cell wall biosynthesis</fullName>
    </submittedName>
</protein>
<evidence type="ECO:0000313" key="3">
    <source>
        <dbReference type="EMBL" id="TDP59192.1"/>
    </source>
</evidence>
<evidence type="ECO:0000256" key="1">
    <source>
        <dbReference type="SAM" id="Phobius"/>
    </source>
</evidence>
<dbReference type="InterPro" id="IPR029044">
    <property type="entry name" value="Nucleotide-diphossugar_trans"/>
</dbReference>
<dbReference type="InterPro" id="IPR001173">
    <property type="entry name" value="Glyco_trans_2-like"/>
</dbReference>
<dbReference type="OrthoDB" id="9810303at2"/>
<evidence type="ECO:0000259" key="2">
    <source>
        <dbReference type="Pfam" id="PF00535"/>
    </source>
</evidence>
<dbReference type="CDD" id="cd00761">
    <property type="entry name" value="Glyco_tranf_GTA_type"/>
    <property type="match status" value="1"/>
</dbReference>
<keyword evidence="1" id="KW-0812">Transmembrane</keyword>
<keyword evidence="4" id="KW-1185">Reference proteome</keyword>
<feature type="transmembrane region" description="Helical" evidence="1">
    <location>
        <begin position="278"/>
        <end position="298"/>
    </location>
</feature>
<dbReference type="PANTHER" id="PTHR22916">
    <property type="entry name" value="GLYCOSYLTRANSFERASE"/>
    <property type="match status" value="1"/>
</dbReference>